<evidence type="ECO:0000313" key="2">
    <source>
        <dbReference type="EMBL" id="KAE8263876.1"/>
    </source>
</evidence>
<organism evidence="2 3">
    <name type="scientific">Tilletia walkeri</name>
    <dbReference type="NCBI Taxonomy" id="117179"/>
    <lineage>
        <taxon>Eukaryota</taxon>
        <taxon>Fungi</taxon>
        <taxon>Dikarya</taxon>
        <taxon>Basidiomycota</taxon>
        <taxon>Ustilaginomycotina</taxon>
        <taxon>Exobasidiomycetes</taxon>
        <taxon>Tilletiales</taxon>
        <taxon>Tilletiaceae</taxon>
        <taxon>Tilletia</taxon>
    </lineage>
</organism>
<proteinExistence type="predicted"/>
<evidence type="ECO:0000256" key="1">
    <source>
        <dbReference type="SAM" id="MobiDB-lite"/>
    </source>
</evidence>
<dbReference type="AlphaFoldDB" id="A0A8X7N2H5"/>
<protein>
    <submittedName>
        <fullName evidence="2">Uncharacterized protein</fullName>
    </submittedName>
</protein>
<dbReference type="EMBL" id="LWDG02000599">
    <property type="protein sequence ID" value="KAE8263876.1"/>
    <property type="molecule type" value="Genomic_DNA"/>
</dbReference>
<dbReference type="Proteomes" id="UP000078113">
    <property type="component" value="Unassembled WGS sequence"/>
</dbReference>
<keyword evidence="3" id="KW-1185">Reference proteome</keyword>
<name>A0A8X7N2H5_9BASI</name>
<sequence length="178" mass="18378">MANARQDVAMTESALKANSETAAWNSTNAATVPCAVQTRSATSPAMAPRTRTTPATAISSASASAARQRNISRTSVASTLSTPTTKIPLATSSTMASRVVALIVIVGRACARMALVLSARMEIDALSTISARGFADLTASASLPPSKVTFMQAKFARMKATAYPIDATTPLRESSGLP</sequence>
<feature type="compositionally biased region" description="Low complexity" evidence="1">
    <location>
        <begin position="41"/>
        <end position="67"/>
    </location>
</feature>
<gene>
    <name evidence="2" type="ORF">A4X09_0g7113</name>
</gene>
<feature type="compositionally biased region" description="Polar residues" evidence="1">
    <location>
        <begin position="69"/>
        <end position="78"/>
    </location>
</feature>
<accession>A0A8X7N2H5</accession>
<evidence type="ECO:0000313" key="3">
    <source>
        <dbReference type="Proteomes" id="UP000078113"/>
    </source>
</evidence>
<comment type="caution">
    <text evidence="2">The sequence shown here is derived from an EMBL/GenBank/DDBJ whole genome shotgun (WGS) entry which is preliminary data.</text>
</comment>
<reference evidence="2" key="2">
    <citation type="journal article" date="2019" name="IMA Fungus">
        <title>Genome sequencing and comparison of five Tilletia species to identify candidate genes for the detection of regulated species infecting wheat.</title>
        <authorList>
            <person name="Nguyen H.D.T."/>
            <person name="Sultana T."/>
            <person name="Kesanakurti P."/>
            <person name="Hambleton S."/>
        </authorList>
    </citation>
    <scope>NUCLEOTIDE SEQUENCE</scope>
    <source>
        <strain evidence="2">DAOMC 236422</strain>
    </source>
</reference>
<reference evidence="2" key="1">
    <citation type="submission" date="2016-04" db="EMBL/GenBank/DDBJ databases">
        <authorList>
            <person name="Nguyen H.D."/>
            <person name="Samba Siva P."/>
            <person name="Cullis J."/>
            <person name="Levesque C.A."/>
            <person name="Hambleton S."/>
        </authorList>
    </citation>
    <scope>NUCLEOTIDE SEQUENCE</scope>
    <source>
        <strain evidence="2">DAOMC 236422</strain>
    </source>
</reference>
<feature type="region of interest" description="Disordered" evidence="1">
    <location>
        <begin position="39"/>
        <end position="78"/>
    </location>
</feature>